<sequence length="48" mass="5611">MNPLYRYTCPVYSPQGNSVQAFDWPLMKRQSCPVTMPTAYVWWGTQLP</sequence>
<organism evidence="1">
    <name type="scientific">Anguilla anguilla</name>
    <name type="common">European freshwater eel</name>
    <name type="synonym">Muraena anguilla</name>
    <dbReference type="NCBI Taxonomy" id="7936"/>
    <lineage>
        <taxon>Eukaryota</taxon>
        <taxon>Metazoa</taxon>
        <taxon>Chordata</taxon>
        <taxon>Craniata</taxon>
        <taxon>Vertebrata</taxon>
        <taxon>Euteleostomi</taxon>
        <taxon>Actinopterygii</taxon>
        <taxon>Neopterygii</taxon>
        <taxon>Teleostei</taxon>
        <taxon>Anguilliformes</taxon>
        <taxon>Anguillidae</taxon>
        <taxon>Anguilla</taxon>
    </lineage>
</organism>
<protein>
    <submittedName>
        <fullName evidence="1">Uncharacterized protein</fullName>
    </submittedName>
</protein>
<name>A0A0E9SUE2_ANGAN</name>
<evidence type="ECO:0000313" key="1">
    <source>
        <dbReference type="EMBL" id="JAH44984.1"/>
    </source>
</evidence>
<dbReference type="EMBL" id="GBXM01063593">
    <property type="protein sequence ID" value="JAH44984.1"/>
    <property type="molecule type" value="Transcribed_RNA"/>
</dbReference>
<accession>A0A0E9SUE2</accession>
<proteinExistence type="predicted"/>
<reference evidence="1" key="1">
    <citation type="submission" date="2014-11" db="EMBL/GenBank/DDBJ databases">
        <authorList>
            <person name="Amaro Gonzalez C."/>
        </authorList>
    </citation>
    <scope>NUCLEOTIDE SEQUENCE</scope>
</reference>
<dbReference type="AlphaFoldDB" id="A0A0E9SUE2"/>
<reference evidence="1" key="2">
    <citation type="journal article" date="2015" name="Fish Shellfish Immunol.">
        <title>Early steps in the European eel (Anguilla anguilla)-Vibrio vulnificus interaction in the gills: Role of the RtxA13 toxin.</title>
        <authorList>
            <person name="Callol A."/>
            <person name="Pajuelo D."/>
            <person name="Ebbesson L."/>
            <person name="Teles M."/>
            <person name="MacKenzie S."/>
            <person name="Amaro C."/>
        </authorList>
    </citation>
    <scope>NUCLEOTIDE SEQUENCE</scope>
</reference>